<organism evidence="2 3">
    <name type="scientific">Podila minutissima</name>
    <dbReference type="NCBI Taxonomy" id="64525"/>
    <lineage>
        <taxon>Eukaryota</taxon>
        <taxon>Fungi</taxon>
        <taxon>Fungi incertae sedis</taxon>
        <taxon>Mucoromycota</taxon>
        <taxon>Mortierellomycotina</taxon>
        <taxon>Mortierellomycetes</taxon>
        <taxon>Mortierellales</taxon>
        <taxon>Mortierellaceae</taxon>
        <taxon>Podila</taxon>
    </lineage>
</organism>
<feature type="chain" id="PRO_5040449955" evidence="1">
    <location>
        <begin position="20"/>
        <end position="146"/>
    </location>
</feature>
<name>A0A9P5SRM8_9FUNG</name>
<dbReference type="EMBL" id="JAAAUY010000125">
    <property type="protein sequence ID" value="KAF9334887.1"/>
    <property type="molecule type" value="Genomic_DNA"/>
</dbReference>
<feature type="signal peptide" evidence="1">
    <location>
        <begin position="1"/>
        <end position="19"/>
    </location>
</feature>
<dbReference type="Proteomes" id="UP000696485">
    <property type="component" value="Unassembled WGS sequence"/>
</dbReference>
<dbReference type="AlphaFoldDB" id="A0A9P5SRM8"/>
<protein>
    <submittedName>
        <fullName evidence="2">Uncharacterized protein</fullName>
    </submittedName>
</protein>
<gene>
    <name evidence="2" type="ORF">BG006_001292</name>
</gene>
<sequence>MKFSVTATAVALLAIVASAAPASNSTSELTKRADCFSYTLTKYNTLTGAKDFSPGMDHVLGPRYLQFHMVIAPNKYNSWTNVLWGQNAQVASLPGIKVAYNTNNMELTVTVKGKAYKHKKANQGGTSDTYLTTDIHEYWGCMSALP</sequence>
<keyword evidence="3" id="KW-1185">Reference proteome</keyword>
<reference evidence="2" key="1">
    <citation type="journal article" date="2020" name="Fungal Divers.">
        <title>Resolving the Mortierellaceae phylogeny through synthesis of multi-gene phylogenetics and phylogenomics.</title>
        <authorList>
            <person name="Vandepol N."/>
            <person name="Liber J."/>
            <person name="Desiro A."/>
            <person name="Na H."/>
            <person name="Kennedy M."/>
            <person name="Barry K."/>
            <person name="Grigoriev I.V."/>
            <person name="Miller A.N."/>
            <person name="O'Donnell K."/>
            <person name="Stajich J.E."/>
            <person name="Bonito G."/>
        </authorList>
    </citation>
    <scope>NUCLEOTIDE SEQUENCE</scope>
    <source>
        <strain evidence="2">NVP1</strain>
    </source>
</reference>
<evidence type="ECO:0000256" key="1">
    <source>
        <dbReference type="SAM" id="SignalP"/>
    </source>
</evidence>
<accession>A0A9P5SRM8</accession>
<evidence type="ECO:0000313" key="3">
    <source>
        <dbReference type="Proteomes" id="UP000696485"/>
    </source>
</evidence>
<evidence type="ECO:0000313" key="2">
    <source>
        <dbReference type="EMBL" id="KAF9334887.1"/>
    </source>
</evidence>
<proteinExistence type="predicted"/>
<comment type="caution">
    <text evidence="2">The sequence shown here is derived from an EMBL/GenBank/DDBJ whole genome shotgun (WGS) entry which is preliminary data.</text>
</comment>
<keyword evidence="1" id="KW-0732">Signal</keyword>